<name>A0AAD8AMA0_DIPPU</name>
<keyword evidence="2" id="KW-1185">Reference proteome</keyword>
<proteinExistence type="predicted"/>
<evidence type="ECO:0000313" key="2">
    <source>
        <dbReference type="Proteomes" id="UP001233999"/>
    </source>
</evidence>
<dbReference type="AlphaFoldDB" id="A0AAD8AMA0"/>
<feature type="non-terminal residue" evidence="1">
    <location>
        <position position="1"/>
    </location>
</feature>
<gene>
    <name evidence="1" type="ORF">L9F63_000123</name>
</gene>
<reference evidence="1" key="2">
    <citation type="submission" date="2023-05" db="EMBL/GenBank/DDBJ databases">
        <authorList>
            <person name="Fouks B."/>
        </authorList>
    </citation>
    <scope>NUCLEOTIDE SEQUENCE</scope>
    <source>
        <strain evidence="1">Stay&amp;Tobe</strain>
        <tissue evidence="1">Testes</tissue>
    </source>
</reference>
<feature type="non-terminal residue" evidence="1">
    <location>
        <position position="178"/>
    </location>
</feature>
<comment type="caution">
    <text evidence="1">The sequence shown here is derived from an EMBL/GenBank/DDBJ whole genome shotgun (WGS) entry which is preliminary data.</text>
</comment>
<organism evidence="1 2">
    <name type="scientific">Diploptera punctata</name>
    <name type="common">Pacific beetle cockroach</name>
    <dbReference type="NCBI Taxonomy" id="6984"/>
    <lineage>
        <taxon>Eukaryota</taxon>
        <taxon>Metazoa</taxon>
        <taxon>Ecdysozoa</taxon>
        <taxon>Arthropoda</taxon>
        <taxon>Hexapoda</taxon>
        <taxon>Insecta</taxon>
        <taxon>Pterygota</taxon>
        <taxon>Neoptera</taxon>
        <taxon>Polyneoptera</taxon>
        <taxon>Dictyoptera</taxon>
        <taxon>Blattodea</taxon>
        <taxon>Blaberoidea</taxon>
        <taxon>Blaberidae</taxon>
        <taxon>Diplopterinae</taxon>
        <taxon>Diploptera</taxon>
    </lineage>
</organism>
<sequence>IYCWNTPFHSSFGLLRDGLIGNHWRLPWKLQSTMYLVIPPTSKYQNRILFYLSIYFYFYYTKNCSLISLNINSDTFLLLDTRKQCLDLISYRDLRNNRRLFFRNAGLIRNFRPISLSSPWHYNYEEREQIEVVNVIGQRSLMWHIEKEKSYTNENTKLYKRKYNRIKKMLMPKIERHV</sequence>
<dbReference type="EMBL" id="JASPKZ010000004">
    <property type="protein sequence ID" value="KAJ9601732.1"/>
    <property type="molecule type" value="Genomic_DNA"/>
</dbReference>
<protein>
    <submittedName>
        <fullName evidence="1">Uncharacterized protein</fullName>
    </submittedName>
</protein>
<dbReference type="Proteomes" id="UP001233999">
    <property type="component" value="Unassembled WGS sequence"/>
</dbReference>
<evidence type="ECO:0000313" key="1">
    <source>
        <dbReference type="EMBL" id="KAJ9601732.1"/>
    </source>
</evidence>
<accession>A0AAD8AMA0</accession>
<reference evidence="1" key="1">
    <citation type="journal article" date="2023" name="IScience">
        <title>Live-bearing cockroach genome reveals convergent evolutionary mechanisms linked to viviparity in insects and beyond.</title>
        <authorList>
            <person name="Fouks B."/>
            <person name="Harrison M.C."/>
            <person name="Mikhailova A.A."/>
            <person name="Marchal E."/>
            <person name="English S."/>
            <person name="Carruthers M."/>
            <person name="Jennings E.C."/>
            <person name="Chiamaka E.L."/>
            <person name="Frigard R.A."/>
            <person name="Pippel M."/>
            <person name="Attardo G.M."/>
            <person name="Benoit J.B."/>
            <person name="Bornberg-Bauer E."/>
            <person name="Tobe S.S."/>
        </authorList>
    </citation>
    <scope>NUCLEOTIDE SEQUENCE</scope>
    <source>
        <strain evidence="1">Stay&amp;Tobe</strain>
    </source>
</reference>